<accession>A0A0R3UQE8</accession>
<evidence type="ECO:0000313" key="2">
    <source>
        <dbReference type="EMBL" id="VDD84101.1"/>
    </source>
</evidence>
<dbReference type="AlphaFoldDB" id="A0A0R3UQE8"/>
<dbReference type="EMBL" id="UXSR01005993">
    <property type="protein sequence ID" value="VDD84101.1"/>
    <property type="molecule type" value="Genomic_DNA"/>
</dbReference>
<sequence>MQPTAHYNNYATKGFSTYNDAAAKQTYQDYARSTSAYPSANPFFAAVAAAAAAGYSQQFSSGASNPLNLSNMIGSGTTDAASYASRCQAVYQAAYQNQYYSDYHQQHASTANQQRHLSAFHPASGCANQPQQPSQYHQLSVATQNPTSPSRQLTAQSSGAVPLRKSKKRPPSEMLKSAASDAKKKEDFEKLVKARTDKLLSDGPLFAPLTVADGNGTAAGGGNASSTSSCSSMPNSADSVPAAVVIASANARLLRTIVNEKTRLLLQSPAVRETLRSRQLLLENYKRRTELFAVQMNSTRN</sequence>
<dbReference type="Proteomes" id="UP000267029">
    <property type="component" value="Unassembled WGS sequence"/>
</dbReference>
<feature type="compositionally biased region" description="Polar residues" evidence="1">
    <location>
        <begin position="126"/>
        <end position="159"/>
    </location>
</feature>
<gene>
    <name evidence="2" type="ORF">MCOS_LOCUS10104</name>
</gene>
<evidence type="ECO:0000256" key="1">
    <source>
        <dbReference type="SAM" id="MobiDB-lite"/>
    </source>
</evidence>
<proteinExistence type="predicted"/>
<evidence type="ECO:0000313" key="3">
    <source>
        <dbReference type="Proteomes" id="UP000267029"/>
    </source>
</evidence>
<organism evidence="2 3">
    <name type="scientific">Mesocestoides corti</name>
    <name type="common">Flatworm</name>
    <dbReference type="NCBI Taxonomy" id="53468"/>
    <lineage>
        <taxon>Eukaryota</taxon>
        <taxon>Metazoa</taxon>
        <taxon>Spiralia</taxon>
        <taxon>Lophotrochozoa</taxon>
        <taxon>Platyhelminthes</taxon>
        <taxon>Cestoda</taxon>
        <taxon>Eucestoda</taxon>
        <taxon>Cyclophyllidea</taxon>
        <taxon>Mesocestoididae</taxon>
        <taxon>Mesocestoides</taxon>
    </lineage>
</organism>
<protein>
    <submittedName>
        <fullName evidence="4">RFXA_RFXANK_bdg domain-containing protein</fullName>
    </submittedName>
</protein>
<dbReference type="WBParaSite" id="MCU_011203-RA">
    <property type="protein sequence ID" value="MCU_011203-RA"/>
    <property type="gene ID" value="MCU_011203"/>
</dbReference>
<reference evidence="2 3" key="1">
    <citation type="submission" date="2018-10" db="EMBL/GenBank/DDBJ databases">
        <authorList>
            <consortium name="Pathogen Informatics"/>
        </authorList>
    </citation>
    <scope>NUCLEOTIDE SEQUENCE [LARGE SCALE GENOMIC DNA]</scope>
</reference>
<evidence type="ECO:0000313" key="4">
    <source>
        <dbReference type="WBParaSite" id="MCU_011203-RA"/>
    </source>
</evidence>
<dbReference type="OrthoDB" id="6249616at2759"/>
<name>A0A0R3UQE8_MESCO</name>
<feature type="region of interest" description="Disordered" evidence="1">
    <location>
        <begin position="122"/>
        <end position="185"/>
    </location>
</feature>
<reference evidence="4" key="2">
    <citation type="submission" date="2019-11" db="UniProtKB">
        <authorList>
            <consortium name="WormBaseParasite"/>
        </authorList>
    </citation>
    <scope>IDENTIFICATION</scope>
</reference>
<keyword evidence="3" id="KW-1185">Reference proteome</keyword>